<evidence type="ECO:0000256" key="4">
    <source>
        <dbReference type="ARBA" id="ARBA00022833"/>
    </source>
</evidence>
<accession>A0A978VUK4</accession>
<keyword evidence="6" id="KW-0378">Hydrolase</keyword>
<dbReference type="PANTHER" id="PTHR43655:SF2">
    <property type="entry name" value="AFG3 LIKE MATRIX AAA PEPTIDASE SUBUNIT 2, ISOFORM A"/>
    <property type="match status" value="1"/>
</dbReference>
<dbReference type="Proteomes" id="UP000813462">
    <property type="component" value="Unassembled WGS sequence"/>
</dbReference>
<evidence type="ECO:0000256" key="3">
    <source>
        <dbReference type="ARBA" id="ARBA00022741"/>
    </source>
</evidence>
<sequence>MELKQQDSISEIFMLYRHSQFWIILRVEKSRAISIGVLECSNEFSVGRFRELSFIIGFQEFKNKLLGPSLVDHIVVSNKSVAKVFEKLEEAQEALGIEPHDYVPVTYVSEMVWYQELMRFTSSLLLLGSLFYTGPRIQGGLGVGGGGGKGVHGIFSVGKAHVTKVVLKDVASCDQAKQEIMEFVHLFKDPKKYEDWEGKLQMLHCWRQGNGAPCVVSIDEIDATGQARG</sequence>
<name>A0A978VUK4_ZIZJJ</name>
<reference evidence="7" key="1">
    <citation type="journal article" date="2021" name="Front. Plant Sci.">
        <title>Chromosome-Scale Genome Assembly for Chinese Sour Jujube and Insights Into Its Genome Evolution and Domestication Signature.</title>
        <authorList>
            <person name="Shen L.-Y."/>
            <person name="Luo H."/>
            <person name="Wang X.-L."/>
            <person name="Wang X.-M."/>
            <person name="Qiu X.-J."/>
            <person name="Liu H."/>
            <person name="Zhou S.-S."/>
            <person name="Jia K.-H."/>
            <person name="Nie S."/>
            <person name="Bao Y.-T."/>
            <person name="Zhang R.-G."/>
            <person name="Yun Q.-Z."/>
            <person name="Chai Y.-H."/>
            <person name="Lu J.-Y."/>
            <person name="Li Y."/>
            <person name="Zhao S.-W."/>
            <person name="Mao J.-F."/>
            <person name="Jia S.-G."/>
            <person name="Mao Y.-M."/>
        </authorList>
    </citation>
    <scope>NUCLEOTIDE SEQUENCE</scope>
    <source>
        <strain evidence="7">AT0</strain>
        <tissue evidence="7">Leaf</tissue>
    </source>
</reference>
<comment type="cofactor">
    <cofactor evidence="1">
        <name>Zn(2+)</name>
        <dbReference type="ChEBI" id="CHEBI:29105"/>
    </cofactor>
</comment>
<gene>
    <name evidence="7" type="ORF">FEM48_Zijuj02G0080500</name>
</gene>
<proteinExistence type="predicted"/>
<evidence type="ECO:0000256" key="5">
    <source>
        <dbReference type="ARBA" id="ARBA00022840"/>
    </source>
</evidence>
<dbReference type="GO" id="GO:0046872">
    <property type="term" value="F:metal ion binding"/>
    <property type="evidence" value="ECO:0007669"/>
    <property type="project" value="UniProtKB-KW"/>
</dbReference>
<evidence type="ECO:0000313" key="7">
    <source>
        <dbReference type="EMBL" id="KAH7542499.1"/>
    </source>
</evidence>
<dbReference type="GO" id="GO:0005745">
    <property type="term" value="C:m-AAA complex"/>
    <property type="evidence" value="ECO:0007669"/>
    <property type="project" value="TreeGrafter"/>
</dbReference>
<dbReference type="AlphaFoldDB" id="A0A978VUK4"/>
<comment type="caution">
    <text evidence="7">The sequence shown here is derived from an EMBL/GenBank/DDBJ whole genome shotgun (WGS) entry which is preliminary data.</text>
</comment>
<evidence type="ECO:0000313" key="8">
    <source>
        <dbReference type="Proteomes" id="UP000813462"/>
    </source>
</evidence>
<keyword evidence="5" id="KW-0067">ATP-binding</keyword>
<dbReference type="InterPro" id="IPR050928">
    <property type="entry name" value="ATP-dep_Zn_Metalloprotease"/>
</dbReference>
<dbReference type="GO" id="GO:0009535">
    <property type="term" value="C:chloroplast thylakoid membrane"/>
    <property type="evidence" value="ECO:0007669"/>
    <property type="project" value="TreeGrafter"/>
</dbReference>
<dbReference type="GO" id="GO:0034982">
    <property type="term" value="P:mitochondrial protein processing"/>
    <property type="evidence" value="ECO:0007669"/>
    <property type="project" value="TreeGrafter"/>
</dbReference>
<keyword evidence="6" id="KW-0482">Metalloprotease</keyword>
<protein>
    <submittedName>
        <fullName evidence="7">Uncharacterized protein</fullName>
    </submittedName>
</protein>
<dbReference type="GO" id="GO:0008237">
    <property type="term" value="F:metallopeptidase activity"/>
    <property type="evidence" value="ECO:0007669"/>
    <property type="project" value="UniProtKB-KW"/>
</dbReference>
<organism evidence="7 8">
    <name type="scientific">Ziziphus jujuba var. spinosa</name>
    <dbReference type="NCBI Taxonomy" id="714518"/>
    <lineage>
        <taxon>Eukaryota</taxon>
        <taxon>Viridiplantae</taxon>
        <taxon>Streptophyta</taxon>
        <taxon>Embryophyta</taxon>
        <taxon>Tracheophyta</taxon>
        <taxon>Spermatophyta</taxon>
        <taxon>Magnoliopsida</taxon>
        <taxon>eudicotyledons</taxon>
        <taxon>Gunneridae</taxon>
        <taxon>Pentapetalae</taxon>
        <taxon>rosids</taxon>
        <taxon>fabids</taxon>
        <taxon>Rosales</taxon>
        <taxon>Rhamnaceae</taxon>
        <taxon>Paliureae</taxon>
        <taxon>Ziziphus</taxon>
    </lineage>
</organism>
<keyword evidence="3" id="KW-0547">Nucleotide-binding</keyword>
<dbReference type="GO" id="GO:0005524">
    <property type="term" value="F:ATP binding"/>
    <property type="evidence" value="ECO:0007669"/>
    <property type="project" value="UniProtKB-KW"/>
</dbReference>
<evidence type="ECO:0000256" key="1">
    <source>
        <dbReference type="ARBA" id="ARBA00001947"/>
    </source>
</evidence>
<dbReference type="EMBL" id="JAEACU010000002">
    <property type="protein sequence ID" value="KAH7542499.1"/>
    <property type="molecule type" value="Genomic_DNA"/>
</dbReference>
<keyword evidence="6" id="KW-0645">Protease</keyword>
<dbReference type="Gene3D" id="3.40.1690.20">
    <property type="match status" value="2"/>
</dbReference>
<keyword evidence="2" id="KW-0479">Metal-binding</keyword>
<evidence type="ECO:0000256" key="6">
    <source>
        <dbReference type="ARBA" id="ARBA00023049"/>
    </source>
</evidence>
<keyword evidence="4" id="KW-0862">Zinc</keyword>
<dbReference type="PANTHER" id="PTHR43655">
    <property type="entry name" value="ATP-DEPENDENT PROTEASE"/>
    <property type="match status" value="1"/>
</dbReference>
<evidence type="ECO:0000256" key="2">
    <source>
        <dbReference type="ARBA" id="ARBA00022723"/>
    </source>
</evidence>